<dbReference type="AlphaFoldDB" id="A0A845MJ99"/>
<dbReference type="SUPFAM" id="SSF52540">
    <property type="entry name" value="P-loop containing nucleoside triphosphate hydrolases"/>
    <property type="match status" value="1"/>
</dbReference>
<gene>
    <name evidence="12" type="ORF">GQF03_17550</name>
</gene>
<evidence type="ECO:0000256" key="4">
    <source>
        <dbReference type="ARBA" id="ARBA00022833"/>
    </source>
</evidence>
<dbReference type="Gene3D" id="3.40.50.300">
    <property type="entry name" value="P-loop containing nucleotide triphosphate hydrolases"/>
    <property type="match status" value="1"/>
</dbReference>
<dbReference type="GO" id="GO:0010043">
    <property type="term" value="P:response to zinc ion"/>
    <property type="evidence" value="ECO:0007669"/>
    <property type="project" value="TreeGrafter"/>
</dbReference>
<feature type="domain" description="ABC transporter" evidence="11">
    <location>
        <begin position="5"/>
        <end position="220"/>
    </location>
</feature>
<dbReference type="GO" id="GO:0006829">
    <property type="term" value="P:zinc ion transport"/>
    <property type="evidence" value="ECO:0007669"/>
    <property type="project" value="UniProtKB-KW"/>
</dbReference>
<reference evidence="12 13" key="1">
    <citation type="journal article" date="2014" name="Int. J. Syst. Evol. Microbiol.">
        <title>Sneathiella chungangensis sp. nov., isolated from a marine sand, and emended description of the genus Sneathiella.</title>
        <authorList>
            <person name="Siamphan C."/>
            <person name="Kim H."/>
            <person name="Lee J.S."/>
            <person name="Kim W."/>
        </authorList>
    </citation>
    <scope>NUCLEOTIDE SEQUENCE [LARGE SCALE GENOMIC DNA]</scope>
    <source>
        <strain evidence="12 13">KCTC 32476</strain>
    </source>
</reference>
<keyword evidence="9" id="KW-0472">Membrane</keyword>
<evidence type="ECO:0000256" key="8">
    <source>
        <dbReference type="ARBA" id="ARBA00023065"/>
    </source>
</evidence>
<accession>A0A845MJ99</accession>
<dbReference type="GO" id="GO:0016887">
    <property type="term" value="F:ATP hydrolysis activity"/>
    <property type="evidence" value="ECO:0007669"/>
    <property type="project" value="InterPro"/>
</dbReference>
<evidence type="ECO:0000256" key="5">
    <source>
        <dbReference type="ARBA" id="ARBA00022840"/>
    </source>
</evidence>
<feature type="region of interest" description="Disordered" evidence="10">
    <location>
        <begin position="233"/>
        <end position="257"/>
    </location>
</feature>
<evidence type="ECO:0000256" key="2">
    <source>
        <dbReference type="ARBA" id="ARBA00022475"/>
    </source>
</evidence>
<keyword evidence="7" id="KW-1278">Translocase</keyword>
<evidence type="ECO:0000313" key="13">
    <source>
        <dbReference type="Proteomes" id="UP000445696"/>
    </source>
</evidence>
<name>A0A845MJ99_9PROT</name>
<evidence type="ECO:0000256" key="3">
    <source>
        <dbReference type="ARBA" id="ARBA00022741"/>
    </source>
</evidence>
<comment type="caution">
    <text evidence="12">The sequence shown here is derived from an EMBL/GenBank/DDBJ whole genome shotgun (WGS) entry which is preliminary data.</text>
</comment>
<evidence type="ECO:0000259" key="11">
    <source>
        <dbReference type="PROSITE" id="PS50893"/>
    </source>
</evidence>
<keyword evidence="2" id="KW-1003">Cell membrane</keyword>
<dbReference type="Proteomes" id="UP000445696">
    <property type="component" value="Unassembled WGS sequence"/>
</dbReference>
<dbReference type="GO" id="GO:0005524">
    <property type="term" value="F:ATP binding"/>
    <property type="evidence" value="ECO:0007669"/>
    <property type="project" value="UniProtKB-KW"/>
</dbReference>
<dbReference type="PANTHER" id="PTHR42734">
    <property type="entry name" value="METAL TRANSPORT SYSTEM ATP-BINDING PROTEIN TM_0124-RELATED"/>
    <property type="match status" value="1"/>
</dbReference>
<dbReference type="InterPro" id="IPR027417">
    <property type="entry name" value="P-loop_NTPase"/>
</dbReference>
<keyword evidence="1" id="KW-0813">Transport</keyword>
<keyword evidence="8" id="KW-0406">Ion transport</keyword>
<dbReference type="InterPro" id="IPR050153">
    <property type="entry name" value="Metal_Ion_Import_ABC"/>
</dbReference>
<keyword evidence="13" id="KW-1185">Reference proteome</keyword>
<dbReference type="PROSITE" id="PS00211">
    <property type="entry name" value="ABC_TRANSPORTER_1"/>
    <property type="match status" value="1"/>
</dbReference>
<protein>
    <submittedName>
        <fullName evidence="12">ATP-binding cassette domain-containing protein</fullName>
    </submittedName>
</protein>
<dbReference type="InterPro" id="IPR017871">
    <property type="entry name" value="ABC_transporter-like_CS"/>
</dbReference>
<dbReference type="OrthoDB" id="9806726at2"/>
<evidence type="ECO:0000256" key="10">
    <source>
        <dbReference type="SAM" id="MobiDB-lite"/>
    </source>
</evidence>
<dbReference type="PANTHER" id="PTHR42734:SF9">
    <property type="entry name" value="ZINC IMPORT ATP-BINDING PROTEIN ZNUC"/>
    <property type="match status" value="1"/>
</dbReference>
<proteinExistence type="predicted"/>
<keyword evidence="6" id="KW-0864">Zinc transport</keyword>
<keyword evidence="3" id="KW-0547">Nucleotide-binding</keyword>
<evidence type="ECO:0000256" key="9">
    <source>
        <dbReference type="ARBA" id="ARBA00023136"/>
    </source>
</evidence>
<dbReference type="PROSITE" id="PS50893">
    <property type="entry name" value="ABC_TRANSPORTER_2"/>
    <property type="match status" value="1"/>
</dbReference>
<dbReference type="Pfam" id="PF00005">
    <property type="entry name" value="ABC_tran"/>
    <property type="match status" value="1"/>
</dbReference>
<dbReference type="EMBL" id="WTVA01000015">
    <property type="protein sequence ID" value="MZR24143.1"/>
    <property type="molecule type" value="Genomic_DNA"/>
</dbReference>
<dbReference type="SMART" id="SM00382">
    <property type="entry name" value="AAA"/>
    <property type="match status" value="1"/>
</dbReference>
<keyword evidence="4" id="KW-0862">Zinc</keyword>
<evidence type="ECO:0000256" key="7">
    <source>
        <dbReference type="ARBA" id="ARBA00022967"/>
    </source>
</evidence>
<sequence>MTDLLSARHVSVYRDGKTILEDVSLSIGEKDFITIIGPNGAGKSMLLKCMMGLFDPSEGRIERRANLKIGYVPQRLVADHTVPIRVRRFLSLRKKAAKDDLQHVAAETGITEFLDKPLHVLSGGELQRVLLARALLDNPDLLVLDEPAQNLDVTGQLAFYKLIEKIYAERDVSILMVSHDLHLVMSSTREVVCLYHHICCHGEPHMVTRDPEFISLFGDDMARLMAVYNHSHNHDHTHDHAHPHADHTHDQMEELDG</sequence>
<evidence type="ECO:0000256" key="6">
    <source>
        <dbReference type="ARBA" id="ARBA00022906"/>
    </source>
</evidence>
<evidence type="ECO:0000256" key="1">
    <source>
        <dbReference type="ARBA" id="ARBA00022448"/>
    </source>
</evidence>
<evidence type="ECO:0000313" key="12">
    <source>
        <dbReference type="EMBL" id="MZR24143.1"/>
    </source>
</evidence>
<keyword evidence="5 12" id="KW-0067">ATP-binding</keyword>
<organism evidence="12 13">
    <name type="scientific">Sneathiella chungangensis</name>
    <dbReference type="NCBI Taxonomy" id="1418234"/>
    <lineage>
        <taxon>Bacteria</taxon>
        <taxon>Pseudomonadati</taxon>
        <taxon>Pseudomonadota</taxon>
        <taxon>Alphaproteobacteria</taxon>
        <taxon>Sneathiellales</taxon>
        <taxon>Sneathiellaceae</taxon>
        <taxon>Sneathiella</taxon>
    </lineage>
</organism>
<dbReference type="InterPro" id="IPR003593">
    <property type="entry name" value="AAA+_ATPase"/>
</dbReference>
<dbReference type="InterPro" id="IPR003439">
    <property type="entry name" value="ABC_transporter-like_ATP-bd"/>
</dbReference>